<reference evidence="3" key="2">
    <citation type="submission" date="2020-05" db="UniProtKB">
        <authorList>
            <consortium name="EnsemblMetazoa"/>
        </authorList>
    </citation>
    <scope>IDENTIFICATION</scope>
</reference>
<dbReference type="VEuPathDB" id="VectorBase:ASIC005866"/>
<evidence type="ECO:0000313" key="4">
    <source>
        <dbReference type="Proteomes" id="UP000030765"/>
    </source>
</evidence>
<dbReference type="EMBL" id="KE524948">
    <property type="protein sequence ID" value="KFB38464.1"/>
    <property type="molecule type" value="Genomic_DNA"/>
</dbReference>
<dbReference type="EMBL" id="ATLV01014223">
    <property type="status" value="NOT_ANNOTATED_CDS"/>
    <property type="molecule type" value="Genomic_DNA"/>
</dbReference>
<dbReference type="EnsemblMetazoa" id="ASIC005866-RA">
    <property type="protein sequence ID" value="ASIC005866-PA"/>
    <property type="gene ID" value="ASIC005866"/>
</dbReference>
<proteinExistence type="predicted"/>
<name>A0A084VKH0_ANOSI</name>
<dbReference type="AlphaFoldDB" id="A0A084VKH0"/>
<evidence type="ECO:0000313" key="2">
    <source>
        <dbReference type="EMBL" id="KFB38464.1"/>
    </source>
</evidence>
<gene>
    <name evidence="2" type="ORF">ZHAS_00005866</name>
</gene>
<accession>A0A084VKH0</accession>
<evidence type="ECO:0000256" key="1">
    <source>
        <dbReference type="SAM" id="MobiDB-lite"/>
    </source>
</evidence>
<keyword evidence="4" id="KW-1185">Reference proteome</keyword>
<sequence length="80" mass="9144">MRIGLVCLGHTNTSPAPLDERSDAFRVPLPTADRGSEKRTAPRDEGYNGRHWRTEEWMLMEIGSQHTRYVVVKLPFPIVP</sequence>
<protein>
    <submittedName>
        <fullName evidence="2 3">Uncharacterized protein</fullName>
    </submittedName>
</protein>
<evidence type="ECO:0000313" key="3">
    <source>
        <dbReference type="EnsemblMetazoa" id="ASIC005866-PA"/>
    </source>
</evidence>
<feature type="region of interest" description="Disordered" evidence="1">
    <location>
        <begin position="28"/>
        <end position="47"/>
    </location>
</feature>
<organism evidence="2">
    <name type="scientific">Anopheles sinensis</name>
    <name type="common">Mosquito</name>
    <dbReference type="NCBI Taxonomy" id="74873"/>
    <lineage>
        <taxon>Eukaryota</taxon>
        <taxon>Metazoa</taxon>
        <taxon>Ecdysozoa</taxon>
        <taxon>Arthropoda</taxon>
        <taxon>Hexapoda</taxon>
        <taxon>Insecta</taxon>
        <taxon>Pterygota</taxon>
        <taxon>Neoptera</taxon>
        <taxon>Endopterygota</taxon>
        <taxon>Diptera</taxon>
        <taxon>Nematocera</taxon>
        <taxon>Culicoidea</taxon>
        <taxon>Culicidae</taxon>
        <taxon>Anophelinae</taxon>
        <taxon>Anopheles</taxon>
    </lineage>
</organism>
<feature type="compositionally biased region" description="Basic and acidic residues" evidence="1">
    <location>
        <begin position="34"/>
        <end position="47"/>
    </location>
</feature>
<reference evidence="2 4" key="1">
    <citation type="journal article" date="2014" name="BMC Genomics">
        <title>Genome sequence of Anopheles sinensis provides insight into genetics basis of mosquito competence for malaria parasites.</title>
        <authorList>
            <person name="Zhou D."/>
            <person name="Zhang D."/>
            <person name="Ding G."/>
            <person name="Shi L."/>
            <person name="Hou Q."/>
            <person name="Ye Y."/>
            <person name="Xu Y."/>
            <person name="Zhou H."/>
            <person name="Xiong C."/>
            <person name="Li S."/>
            <person name="Yu J."/>
            <person name="Hong S."/>
            <person name="Yu X."/>
            <person name="Zou P."/>
            <person name="Chen C."/>
            <person name="Chang X."/>
            <person name="Wang W."/>
            <person name="Lv Y."/>
            <person name="Sun Y."/>
            <person name="Ma L."/>
            <person name="Shen B."/>
            <person name="Zhu C."/>
        </authorList>
    </citation>
    <scope>NUCLEOTIDE SEQUENCE [LARGE SCALE GENOMIC DNA]</scope>
</reference>
<dbReference type="Proteomes" id="UP000030765">
    <property type="component" value="Unassembled WGS sequence"/>
</dbReference>